<dbReference type="Proteomes" id="UP000036756">
    <property type="component" value="Unassembled WGS sequence"/>
</dbReference>
<keyword evidence="2" id="KW-1185">Reference proteome</keyword>
<dbReference type="AlphaFoldDB" id="A0A0J8D9X0"/>
<reference evidence="1 2" key="1">
    <citation type="submission" date="2015-06" db="EMBL/GenBank/DDBJ databases">
        <title>Draft genome sequence of the purine-degrading Clostridium cylindrosporum HC-1 (DSM 605).</title>
        <authorList>
            <person name="Poehlein A."/>
            <person name="Schiel-Bengelsdorf B."/>
            <person name="Bengelsdorf F."/>
            <person name="Daniel R."/>
            <person name="Duerre P."/>
        </authorList>
    </citation>
    <scope>NUCLEOTIDE SEQUENCE [LARGE SCALE GENOMIC DNA]</scope>
    <source>
        <strain evidence="1 2">DSM 605</strain>
    </source>
</reference>
<dbReference type="Gene3D" id="3.30.70.2200">
    <property type="match status" value="1"/>
</dbReference>
<dbReference type="OrthoDB" id="270233at2"/>
<organism evidence="1 2">
    <name type="scientific">Clostridium cylindrosporum DSM 605</name>
    <dbReference type="NCBI Taxonomy" id="1121307"/>
    <lineage>
        <taxon>Bacteria</taxon>
        <taxon>Bacillati</taxon>
        <taxon>Bacillota</taxon>
        <taxon>Clostridia</taxon>
        <taxon>Eubacteriales</taxon>
        <taxon>Clostridiaceae</taxon>
        <taxon>Clostridium</taxon>
    </lineage>
</organism>
<dbReference type="PATRIC" id="fig|1121307.3.peg.687"/>
<comment type="caution">
    <text evidence="1">The sequence shown here is derived from an EMBL/GenBank/DDBJ whole genome shotgun (WGS) entry which is preliminary data.</text>
</comment>
<name>A0A0J8D9X0_CLOCY</name>
<evidence type="ECO:0000313" key="2">
    <source>
        <dbReference type="Proteomes" id="UP000036756"/>
    </source>
</evidence>
<accession>A0A0J8D9X0</accession>
<sequence length="170" mass="18888">MKILLCIDDIKNSSNKSITEKIARYIVKNIMYNKYGTSEEITRHKLFVNKSITYDSSNTSTCIKADVIEDNYMDVIKDAEDIIKENASEYSNPGICVIMEDKLINKDEIIEYGLKVKSQVVTKTELFSLALRSGIYLKERGGTGIGIIGAFAGAALRLSGNDGEVVEEES</sequence>
<evidence type="ECO:0000313" key="1">
    <source>
        <dbReference type="EMBL" id="KMT21088.1"/>
    </source>
</evidence>
<dbReference type="STRING" id="1121307.CLCY_1c03220"/>
<dbReference type="RefSeq" id="WP_048571474.1">
    <property type="nucleotide sequence ID" value="NZ_LFVU01000028.1"/>
</dbReference>
<gene>
    <name evidence="1" type="ORF">CLCY_1c03220</name>
</gene>
<proteinExistence type="predicted"/>
<protein>
    <submittedName>
        <fullName evidence="1">Uncharacterized protein</fullName>
    </submittedName>
</protein>
<dbReference type="EMBL" id="LFVU01000028">
    <property type="protein sequence ID" value="KMT21088.1"/>
    <property type="molecule type" value="Genomic_DNA"/>
</dbReference>